<evidence type="ECO:0000256" key="1">
    <source>
        <dbReference type="SAM" id="MobiDB-lite"/>
    </source>
</evidence>
<gene>
    <name evidence="2" type="ORF">OESDEN_16216</name>
</gene>
<dbReference type="AlphaFoldDB" id="A0A0B1SGN4"/>
<proteinExistence type="predicted"/>
<dbReference type="Proteomes" id="UP000053660">
    <property type="component" value="Unassembled WGS sequence"/>
</dbReference>
<keyword evidence="3" id="KW-1185">Reference proteome</keyword>
<dbReference type="OrthoDB" id="5791983at2759"/>
<evidence type="ECO:0000313" key="3">
    <source>
        <dbReference type="Proteomes" id="UP000053660"/>
    </source>
</evidence>
<accession>A0A0B1SGN4</accession>
<name>A0A0B1SGN4_OESDE</name>
<organism evidence="2 3">
    <name type="scientific">Oesophagostomum dentatum</name>
    <name type="common">Nodular worm</name>
    <dbReference type="NCBI Taxonomy" id="61180"/>
    <lineage>
        <taxon>Eukaryota</taxon>
        <taxon>Metazoa</taxon>
        <taxon>Ecdysozoa</taxon>
        <taxon>Nematoda</taxon>
        <taxon>Chromadorea</taxon>
        <taxon>Rhabditida</taxon>
        <taxon>Rhabditina</taxon>
        <taxon>Rhabditomorpha</taxon>
        <taxon>Strongyloidea</taxon>
        <taxon>Strongylidae</taxon>
        <taxon>Oesophagostomum</taxon>
    </lineage>
</organism>
<reference evidence="2 3" key="1">
    <citation type="submission" date="2014-03" db="EMBL/GenBank/DDBJ databases">
        <title>Draft genome of the hookworm Oesophagostomum dentatum.</title>
        <authorList>
            <person name="Mitreva M."/>
        </authorList>
    </citation>
    <scope>NUCLEOTIDE SEQUENCE [LARGE SCALE GENOMIC DNA]</scope>
    <source>
        <strain evidence="2 3">OD-Hann</strain>
    </source>
</reference>
<protein>
    <submittedName>
        <fullName evidence="2">Uncharacterized protein</fullName>
    </submittedName>
</protein>
<dbReference type="EMBL" id="KN570247">
    <property type="protein sequence ID" value="KHJ84074.1"/>
    <property type="molecule type" value="Genomic_DNA"/>
</dbReference>
<feature type="compositionally biased region" description="Acidic residues" evidence="1">
    <location>
        <begin position="133"/>
        <end position="144"/>
    </location>
</feature>
<evidence type="ECO:0000313" key="2">
    <source>
        <dbReference type="EMBL" id="KHJ84074.1"/>
    </source>
</evidence>
<sequence>MKRCTMPPTPPTPQLHQYYPYSHLHHHYPTLHHCCDLSISDNSSEVTPTVHSQGDACWAALRPPICTSEARVPELYPIYESPRRRIFGKMAGNPFTKPPAAQSTEPGLSHVARWLDTIRLDDIEKYHEPFPETYEESEENEDILSSDCAGSN</sequence>
<feature type="region of interest" description="Disordered" evidence="1">
    <location>
        <begin position="129"/>
        <end position="152"/>
    </location>
</feature>